<protein>
    <recommendedName>
        <fullName evidence="3">SMP-30/Gluconolactonase/LRE-like region domain-containing protein</fullName>
    </recommendedName>
</protein>
<dbReference type="PANTHER" id="PTHR11799:SF20">
    <property type="entry name" value="SMP-30_GLUCONOLACTONASE_LRE-LIKE REGION DOMAIN-CONTAINING PROTEIN"/>
    <property type="match status" value="1"/>
</dbReference>
<name>A0A3D8RJ96_9HELO</name>
<evidence type="ECO:0008006" key="3">
    <source>
        <dbReference type="Google" id="ProtNLM"/>
    </source>
</evidence>
<evidence type="ECO:0000313" key="1">
    <source>
        <dbReference type="EMBL" id="RDW74115.1"/>
    </source>
</evidence>
<proteinExistence type="predicted"/>
<sequence length="352" mass="37397">MIVLECNMSYYRPVSTSGLIENRGGCSGLVKIPVRDGDGVPILDIDNPQSDGLYNLQALTPTGSYTNSQYGLKENLDMLGFDVEILADGTRRFYMVNHRPPISKSGVPLDAKKLGANSTFEVFDLEKGGSELKHVRTIASEAIIVPNSIAADGKGGFYFTNDHGSKIGIRFDLEFLFGTGSIGYSSPPASNSGPRKCNIVSSGGFYFPNGIVLGHDGLIYVAHSAAGKVSVHKPKPSTPGLEKVAEIPLKVTLDNLSVDTNGDIFAAAMPHVFKTLIATSSKGNGGAAPAAVWRIPRRGLEDEEMLFEAEKILEDGKAKVLPVMTIAVSDAETGRLFLGSASDGFVVVCAPK</sequence>
<dbReference type="PANTHER" id="PTHR11799">
    <property type="entry name" value="PARAOXONASE"/>
    <property type="match status" value="1"/>
</dbReference>
<dbReference type="InterPro" id="IPR051288">
    <property type="entry name" value="Serum_paraoxonase/arylesterase"/>
</dbReference>
<accession>A0A3D8RJ96</accession>
<reference evidence="1 2" key="1">
    <citation type="journal article" date="2018" name="IMA Fungus">
        <title>IMA Genome-F 9: Draft genome sequence of Annulohypoxylon stygium, Aspergillus mulundensis, Berkeleyomyces basicola (syn. Thielaviopsis basicola), Ceratocystis smalleyi, two Cercospora beticola strains, Coleophoma cylindrospora, Fusarium fracticaudum, Phialophora cf. hyalina, and Morchella septimelata.</title>
        <authorList>
            <person name="Wingfield B.D."/>
            <person name="Bills G.F."/>
            <person name="Dong Y."/>
            <person name="Huang W."/>
            <person name="Nel W.J."/>
            <person name="Swalarsk-Parry B.S."/>
            <person name="Vaghefi N."/>
            <person name="Wilken P.M."/>
            <person name="An Z."/>
            <person name="de Beer Z.W."/>
            <person name="De Vos L."/>
            <person name="Chen L."/>
            <person name="Duong T.A."/>
            <person name="Gao Y."/>
            <person name="Hammerbacher A."/>
            <person name="Kikkert J.R."/>
            <person name="Li Y."/>
            <person name="Li H."/>
            <person name="Li K."/>
            <person name="Li Q."/>
            <person name="Liu X."/>
            <person name="Ma X."/>
            <person name="Naidoo K."/>
            <person name="Pethybridge S.J."/>
            <person name="Sun J."/>
            <person name="Steenkamp E.T."/>
            <person name="van der Nest M.A."/>
            <person name="van Wyk S."/>
            <person name="Wingfield M.J."/>
            <person name="Xiong C."/>
            <person name="Yue Q."/>
            <person name="Zhang X."/>
        </authorList>
    </citation>
    <scope>NUCLEOTIDE SEQUENCE [LARGE SCALE GENOMIC DNA]</scope>
    <source>
        <strain evidence="1 2">BP5796</strain>
    </source>
</reference>
<dbReference type="OrthoDB" id="5307922at2759"/>
<dbReference type="SUPFAM" id="SSF63829">
    <property type="entry name" value="Calcium-dependent phosphotriesterase"/>
    <property type="match status" value="1"/>
</dbReference>
<keyword evidence="2" id="KW-1185">Reference proteome</keyword>
<gene>
    <name evidence="1" type="ORF">BP5796_07557</name>
</gene>
<dbReference type="EMBL" id="PDLN01000010">
    <property type="protein sequence ID" value="RDW74115.1"/>
    <property type="molecule type" value="Genomic_DNA"/>
</dbReference>
<dbReference type="InterPro" id="IPR011042">
    <property type="entry name" value="6-blade_b-propeller_TolB-like"/>
</dbReference>
<comment type="caution">
    <text evidence="1">The sequence shown here is derived from an EMBL/GenBank/DDBJ whole genome shotgun (WGS) entry which is preliminary data.</text>
</comment>
<dbReference type="Proteomes" id="UP000256328">
    <property type="component" value="Unassembled WGS sequence"/>
</dbReference>
<dbReference type="Gene3D" id="2.120.10.30">
    <property type="entry name" value="TolB, C-terminal domain"/>
    <property type="match status" value="1"/>
</dbReference>
<dbReference type="AlphaFoldDB" id="A0A3D8RJ96"/>
<organism evidence="1 2">
    <name type="scientific">Coleophoma crateriformis</name>
    <dbReference type="NCBI Taxonomy" id="565419"/>
    <lineage>
        <taxon>Eukaryota</taxon>
        <taxon>Fungi</taxon>
        <taxon>Dikarya</taxon>
        <taxon>Ascomycota</taxon>
        <taxon>Pezizomycotina</taxon>
        <taxon>Leotiomycetes</taxon>
        <taxon>Helotiales</taxon>
        <taxon>Dermateaceae</taxon>
        <taxon>Coleophoma</taxon>
    </lineage>
</organism>
<evidence type="ECO:0000313" key="2">
    <source>
        <dbReference type="Proteomes" id="UP000256328"/>
    </source>
</evidence>